<sequence>MHTPLQKRAYAHINQKTISSSMRFGRVTSCTLLLLLFTVIIIGEVHGQCTRQIRKYADFQGKYETVLYALGLPVLYGSVTNDNYATDNNPATASTLNMPLTALGLASVTQFLQFTSNGTTAQSIATGTPVTVKFTVPTSLLGVLNSIEIGTFSGLHTVAQQTAFIGLGNNAGYDATTKTQYYTGTTVVDALNAAGEVELTFTPAEIYNGVYVKLNAPLVSLALSTNVFHAYIMQDATGNIGCDDRIDVLSGVKGNVLANLASATGSVTNPWNAVDNDPTYTTYALMSTGVQVLSNVFETVIFQTPSVAGDSVSIVVQNPGGGLLDLSLLTGFTIQPYLGNTTAGPAITNNPTFLSLRLLPGSADKYIVTAAVNTPFDRIEITMGGVASALANLRIYDISRIRHVPATSTLTVNGIPATGPLCLNQTAGLQFSVTNNESCAIYTWYDAGNNQLTTGVSNGGLSYAPTITTAGTYEYYVKASRQGCTNSTAQTPVAITVLSLPDVPVIPPVIVCIDQAATLTISNAATGVQYAWYSTALGTTALSNTVTNGISYTTGIPAAAIYYAEATNTSTGCTSSSRGTGNVTVTPKPGMPTLSILPHP</sequence>
<dbReference type="RefSeq" id="WP_144264033.1">
    <property type="nucleotide sequence ID" value="NZ_AP017422.1"/>
</dbReference>
<dbReference type="InterPro" id="IPR044023">
    <property type="entry name" value="Ig_7"/>
</dbReference>
<accession>A0A1N7PGN4</accession>
<evidence type="ECO:0000313" key="3">
    <source>
        <dbReference type="Proteomes" id="UP000186917"/>
    </source>
</evidence>
<dbReference type="OrthoDB" id="634921at2"/>
<protein>
    <recommendedName>
        <fullName evidence="1">Ig-like domain-containing protein</fullName>
    </recommendedName>
</protein>
<proteinExistence type="predicted"/>
<evidence type="ECO:0000313" key="2">
    <source>
        <dbReference type="EMBL" id="SIT09687.1"/>
    </source>
</evidence>
<feature type="domain" description="Ig-like" evidence="1">
    <location>
        <begin position="501"/>
        <end position="587"/>
    </location>
</feature>
<evidence type="ECO:0000259" key="1">
    <source>
        <dbReference type="Pfam" id="PF19081"/>
    </source>
</evidence>
<dbReference type="STRING" id="477680.SAMN05421788_103463"/>
<dbReference type="Proteomes" id="UP000186917">
    <property type="component" value="Unassembled WGS sequence"/>
</dbReference>
<dbReference type="EMBL" id="FTOR01000003">
    <property type="protein sequence ID" value="SIT09687.1"/>
    <property type="molecule type" value="Genomic_DNA"/>
</dbReference>
<organism evidence="2 3">
    <name type="scientific">Filimonas lacunae</name>
    <dbReference type="NCBI Taxonomy" id="477680"/>
    <lineage>
        <taxon>Bacteria</taxon>
        <taxon>Pseudomonadati</taxon>
        <taxon>Bacteroidota</taxon>
        <taxon>Chitinophagia</taxon>
        <taxon>Chitinophagales</taxon>
        <taxon>Chitinophagaceae</taxon>
        <taxon>Filimonas</taxon>
    </lineage>
</organism>
<keyword evidence="3" id="KW-1185">Reference proteome</keyword>
<name>A0A1N7PGN4_9BACT</name>
<gene>
    <name evidence="2" type="ORF">SAMN05421788_103463</name>
</gene>
<reference evidence="3" key="1">
    <citation type="submission" date="2017-01" db="EMBL/GenBank/DDBJ databases">
        <authorList>
            <person name="Varghese N."/>
            <person name="Submissions S."/>
        </authorList>
    </citation>
    <scope>NUCLEOTIDE SEQUENCE [LARGE SCALE GENOMIC DNA]</scope>
    <source>
        <strain evidence="3">DSM 21054</strain>
    </source>
</reference>
<dbReference type="Pfam" id="PF19081">
    <property type="entry name" value="Ig_7"/>
    <property type="match status" value="1"/>
</dbReference>
<dbReference type="AlphaFoldDB" id="A0A1N7PGN4"/>